<evidence type="ECO:0000256" key="8">
    <source>
        <dbReference type="ARBA" id="ARBA00023264"/>
    </source>
</evidence>
<keyword evidence="5" id="KW-0677">Repeat</keyword>
<dbReference type="CDD" id="cd09135">
    <property type="entry name" value="PLDc_PGS1_euk_1"/>
    <property type="match status" value="1"/>
</dbReference>
<comment type="catalytic activity">
    <reaction evidence="9 10">
        <text>a CDP-1,2-diacyl-sn-glycerol + sn-glycerol 3-phosphate = a 1,2-diacyl-sn-glycero-3-phospho-(1'-sn-glycero-3'-phosphate) + CMP + H(+)</text>
        <dbReference type="Rhea" id="RHEA:12593"/>
        <dbReference type="ChEBI" id="CHEBI:15378"/>
        <dbReference type="ChEBI" id="CHEBI:57597"/>
        <dbReference type="ChEBI" id="CHEBI:58332"/>
        <dbReference type="ChEBI" id="CHEBI:60110"/>
        <dbReference type="ChEBI" id="CHEBI:60377"/>
        <dbReference type="EC" id="2.7.8.5"/>
    </reaction>
</comment>
<dbReference type="InParanoid" id="C4QVM7"/>
<dbReference type="PIRSF" id="PIRSF000850">
    <property type="entry name" value="Phospholipase_D_PSS"/>
    <property type="match status" value="1"/>
</dbReference>
<dbReference type="FunCoup" id="C4QVM7">
    <property type="interactions" value="420"/>
</dbReference>
<dbReference type="OrthoDB" id="10250191at2759"/>
<dbReference type="SMART" id="SM00155">
    <property type="entry name" value="PLDc"/>
    <property type="match status" value="2"/>
</dbReference>
<evidence type="ECO:0000313" key="13">
    <source>
        <dbReference type="Proteomes" id="UP000000314"/>
    </source>
</evidence>
<dbReference type="SMR" id="C4QVM7"/>
<dbReference type="GO" id="GO:0032049">
    <property type="term" value="P:cardiolipin biosynthetic process"/>
    <property type="evidence" value="ECO:0007669"/>
    <property type="project" value="EnsemblFungi"/>
</dbReference>
<sequence>MLNPVRNASQFSSQLRPLLNQLDSNLPAFNLNAKDLDIITHPQDFYTTLLDKIDNAKERIFLTSLYLGKDQTELLSKLTSSLDRNKDLKLYILMDYLRCTRDSPKTSTASVLSKLTEKYGSRVDVRLYHTPNTNKFWSMVLPSRFNEGLLGLQHMKFYGFDDDLIISGANLSQEYFQDRQDRYYHFRGCHNLCNYYFDLQSAVSRISYKILPDIYKKFPKDYIVNWPSTNATCEPYINSDRFVKDASLLLTNILTNRTEDVNENPTDTVVYPISQLTPILSKEKLNTEKSTIFQLLSYINSNSLKWVLTTGYFNMYPPFMKKLLTPTAYPKEDMGKVICASPQANSFYKSKGFSKHVPEAYLHLVRKFIRRLTDSGLHKQIGVYEWQNGVVHTPNGWSYHAKGLWIYDKETQLPNITVVGSTNYTKRSYSLDLENNLVLVTNNLGLQKKLQGEVENILSHTTKFNSLKQFDEKYKIPYWVKTVTDMLGSHF</sequence>
<evidence type="ECO:0000256" key="6">
    <source>
        <dbReference type="ARBA" id="ARBA00023098"/>
    </source>
</evidence>
<keyword evidence="3 10" id="KW-0444">Lipid biosynthesis</keyword>
<keyword evidence="10" id="KW-0496">Mitochondrion</keyword>
<dbReference type="EMBL" id="FN392319">
    <property type="protein sequence ID" value="CAY67300.1"/>
    <property type="molecule type" value="Genomic_DNA"/>
</dbReference>
<dbReference type="RefSeq" id="XP_002489581.1">
    <property type="nucleotide sequence ID" value="XM_002489536.1"/>
</dbReference>
<dbReference type="eggNOG" id="KOG3964">
    <property type="taxonomic scope" value="Eukaryota"/>
</dbReference>
<keyword evidence="7 10" id="KW-0594">Phospholipid biosynthesis</keyword>
<dbReference type="PANTHER" id="PTHR12586">
    <property type="entry name" value="CDP-DIACYLGLYCEROL--SERINE O-PHOSPHATIDYLTRANSFERASE"/>
    <property type="match status" value="1"/>
</dbReference>
<comment type="similarity">
    <text evidence="2 10">Belongs to the CDP-alcohol phosphatidyltransferase class-II family.</text>
</comment>
<evidence type="ECO:0000256" key="5">
    <source>
        <dbReference type="ARBA" id="ARBA00022737"/>
    </source>
</evidence>
<dbReference type="STRING" id="644223.C4QVM7"/>
<dbReference type="GO" id="GO:0005524">
    <property type="term" value="F:ATP binding"/>
    <property type="evidence" value="ECO:0007669"/>
    <property type="project" value="UniProtKB-KW"/>
</dbReference>
<dbReference type="PROSITE" id="PS50035">
    <property type="entry name" value="PLD"/>
    <property type="match status" value="1"/>
</dbReference>
<evidence type="ECO:0000256" key="3">
    <source>
        <dbReference type="ARBA" id="ARBA00022516"/>
    </source>
</evidence>
<dbReference type="UniPathway" id="UPA00084">
    <property type="reaction ID" value="UER00503"/>
</dbReference>
<dbReference type="KEGG" id="ppa:PAS_chr1-3_0238"/>
<evidence type="ECO:0000313" key="12">
    <source>
        <dbReference type="EMBL" id="CAY67300.1"/>
    </source>
</evidence>
<dbReference type="OMA" id="HKCLAQC"/>
<dbReference type="EC" id="2.7.8.5" evidence="10"/>
<evidence type="ECO:0000256" key="2">
    <source>
        <dbReference type="ARBA" id="ARBA00010682"/>
    </source>
</evidence>
<dbReference type="CDD" id="cd09137">
    <property type="entry name" value="PLDc_PGS1_euk_2"/>
    <property type="match status" value="1"/>
</dbReference>
<dbReference type="GeneID" id="8196470"/>
<gene>
    <name evidence="12" type="ordered locus">PAS_chr1-3_0238</name>
</gene>
<accession>C4QVM7</accession>
<keyword evidence="8 10" id="KW-1208">Phospholipid metabolism</keyword>
<feature type="domain" description="PLD phosphodiesterase" evidence="11">
    <location>
        <begin position="149"/>
        <end position="175"/>
    </location>
</feature>
<dbReference type="PANTHER" id="PTHR12586:SF1">
    <property type="entry name" value="CDP-DIACYLGLYCEROL--GLYCEROL-3-PHOSPHATE 3-PHOSPHATIDYLTRANSFERASE, MITOCHONDRIAL"/>
    <property type="match status" value="1"/>
</dbReference>
<dbReference type="AlphaFoldDB" id="C4QVM7"/>
<dbReference type="InterPro" id="IPR016270">
    <property type="entry name" value="PGS1"/>
</dbReference>
<keyword evidence="4 10" id="KW-0808">Transferase</keyword>
<dbReference type="Proteomes" id="UP000000314">
    <property type="component" value="Chromosome 1"/>
</dbReference>
<organism evidence="12 13">
    <name type="scientific">Komagataella phaffii (strain GS115 / ATCC 20864)</name>
    <name type="common">Yeast</name>
    <name type="synonym">Pichia pastoris</name>
    <dbReference type="NCBI Taxonomy" id="644223"/>
    <lineage>
        <taxon>Eukaryota</taxon>
        <taxon>Fungi</taxon>
        <taxon>Dikarya</taxon>
        <taxon>Ascomycota</taxon>
        <taxon>Saccharomycotina</taxon>
        <taxon>Pichiomycetes</taxon>
        <taxon>Pichiales</taxon>
        <taxon>Pichiaceae</taxon>
        <taxon>Komagataella</taxon>
    </lineage>
</organism>
<dbReference type="InterPro" id="IPR001736">
    <property type="entry name" value="PLipase_D/transphosphatidylase"/>
</dbReference>
<dbReference type="HOGENOM" id="CLU_030471_1_1_1"/>
<keyword evidence="10" id="KW-0067">ATP-binding</keyword>
<dbReference type="Gene3D" id="3.30.870.10">
    <property type="entry name" value="Endonuclease Chain A"/>
    <property type="match status" value="2"/>
</dbReference>
<dbReference type="GO" id="GO:0031966">
    <property type="term" value="C:mitochondrial membrane"/>
    <property type="evidence" value="ECO:0007669"/>
    <property type="project" value="EnsemblFungi"/>
</dbReference>
<proteinExistence type="inferred from homology"/>
<comment type="function">
    <text evidence="10">Functions in the biosynthesis of the anionic phospholipids phosphatidylglycerol and cardiolipin.</text>
</comment>
<evidence type="ECO:0000256" key="7">
    <source>
        <dbReference type="ARBA" id="ARBA00023209"/>
    </source>
</evidence>
<comment type="subcellular location">
    <subcellularLocation>
        <location evidence="10">Mitochondrion</location>
    </subcellularLocation>
</comment>
<keyword evidence="6 10" id="KW-0443">Lipid metabolism</keyword>
<evidence type="ECO:0000256" key="4">
    <source>
        <dbReference type="ARBA" id="ARBA00022679"/>
    </source>
</evidence>
<evidence type="ECO:0000256" key="1">
    <source>
        <dbReference type="ARBA" id="ARBA00005042"/>
    </source>
</evidence>
<evidence type="ECO:0000256" key="9">
    <source>
        <dbReference type="ARBA" id="ARBA00048586"/>
    </source>
</evidence>
<dbReference type="SUPFAM" id="SSF56024">
    <property type="entry name" value="Phospholipase D/nuclease"/>
    <property type="match status" value="2"/>
</dbReference>
<keyword evidence="13" id="KW-1185">Reference proteome</keyword>
<reference evidence="12 13" key="1">
    <citation type="journal article" date="2009" name="Nat. Biotechnol.">
        <title>Genome sequence of the recombinant protein production host Pichia pastoris.</title>
        <authorList>
            <person name="De Schutter K."/>
            <person name="Lin Y.C."/>
            <person name="Tiels P."/>
            <person name="Van Hecke A."/>
            <person name="Glinka S."/>
            <person name="Weber-Lehmann J."/>
            <person name="Rouze P."/>
            <person name="Van de Peer Y."/>
            <person name="Callewaert N."/>
        </authorList>
    </citation>
    <scope>NUCLEOTIDE SEQUENCE [LARGE SCALE GENOMIC DNA]</scope>
    <source>
        <strain evidence="13">GS115 / ATCC 20864</strain>
    </source>
</reference>
<keyword evidence="10" id="KW-0547">Nucleotide-binding</keyword>
<protein>
    <recommendedName>
        <fullName evidence="10">CDP-diacylglycerol--glycerol-3-phosphate 3-phosphatidyltransferase</fullName>
        <ecNumber evidence="10">2.7.8.5</ecNumber>
    </recommendedName>
</protein>
<evidence type="ECO:0000259" key="11">
    <source>
        <dbReference type="PROSITE" id="PS50035"/>
    </source>
</evidence>
<dbReference type="GO" id="GO:0008444">
    <property type="term" value="F:CDP-diacylglycerol-glycerol-3-phosphate 3-phosphatidyltransferase activity"/>
    <property type="evidence" value="ECO:0007669"/>
    <property type="project" value="UniProtKB-EC"/>
</dbReference>
<name>C4QVM7_KOMPG</name>
<comment type="pathway">
    <text evidence="1 10">Phospholipid metabolism; phosphatidylglycerol biosynthesis; phosphatidylglycerol from CDP-diacylglycerol: step 1/2.</text>
</comment>
<evidence type="ECO:0000256" key="10">
    <source>
        <dbReference type="RuleBase" id="RU365024"/>
    </source>
</evidence>